<evidence type="ECO:0000259" key="2">
    <source>
        <dbReference type="Pfam" id="PF01551"/>
    </source>
</evidence>
<gene>
    <name evidence="3" type="ORF">SAMN05421852_102312</name>
</gene>
<dbReference type="InterPro" id="IPR016047">
    <property type="entry name" value="M23ase_b-sheet_dom"/>
</dbReference>
<dbReference type="InterPro" id="IPR050570">
    <property type="entry name" value="Cell_wall_metabolism_enzyme"/>
</dbReference>
<dbReference type="CDD" id="cd12797">
    <property type="entry name" value="M23_peptidase"/>
    <property type="match status" value="1"/>
</dbReference>
<name>A0A1I3LTL6_9BACL</name>
<evidence type="ECO:0000313" key="4">
    <source>
        <dbReference type="Proteomes" id="UP000199545"/>
    </source>
</evidence>
<dbReference type="EMBL" id="FORR01000002">
    <property type="protein sequence ID" value="SFI87855.1"/>
    <property type="molecule type" value="Genomic_DNA"/>
</dbReference>
<dbReference type="AlphaFoldDB" id="A0A1I3LTL6"/>
<keyword evidence="1" id="KW-0732">Signal</keyword>
<dbReference type="Pfam" id="PF01551">
    <property type="entry name" value="Peptidase_M23"/>
    <property type="match status" value="1"/>
</dbReference>
<dbReference type="Gene3D" id="2.70.70.10">
    <property type="entry name" value="Glucose Permease (Domain IIA)"/>
    <property type="match status" value="1"/>
</dbReference>
<dbReference type="SUPFAM" id="SSF51261">
    <property type="entry name" value="Duplicated hybrid motif"/>
    <property type="match status" value="1"/>
</dbReference>
<reference evidence="3 4" key="1">
    <citation type="submission" date="2016-10" db="EMBL/GenBank/DDBJ databases">
        <authorList>
            <person name="de Groot N.N."/>
        </authorList>
    </citation>
    <scope>NUCLEOTIDE SEQUENCE [LARGE SCALE GENOMIC DNA]</scope>
    <source>
        <strain evidence="3 4">DSM 44778</strain>
    </source>
</reference>
<protein>
    <submittedName>
        <fullName evidence="3">Peptidase family M23</fullName>
    </submittedName>
</protein>
<dbReference type="PANTHER" id="PTHR21666:SF289">
    <property type="entry name" value="L-ALA--D-GLU ENDOPEPTIDASE"/>
    <property type="match status" value="1"/>
</dbReference>
<dbReference type="Proteomes" id="UP000199545">
    <property type="component" value="Unassembled WGS sequence"/>
</dbReference>
<dbReference type="PANTHER" id="PTHR21666">
    <property type="entry name" value="PEPTIDASE-RELATED"/>
    <property type="match status" value="1"/>
</dbReference>
<sequence length="297" mass="34031">MFETMQNLTGIPWYYLAAMNQYEKNVARLAKNKPKQTGLISIQVPSYLWAGKANPYLDDMKPASIHFFSGMGKDANGDGLANRQDDLDLLYSVSLYLLKQGTTETNIREQLWQYYQHPITVDIITHIAKIFLKYNRIDLDEYTFPIPRPYSYSYRDTWGAGRGWGGRRIHEGTDIFAGYGTPVLSTCYGYVELMGWNRFGGWRIGIRDIHNNYHYFAHLAGFRKGLKQGDIVKPGERIGTVGSTGYGPPGTAGKFPPHLHYGLYKFNGRNTYSIDPYPSLKKWERQTLKKKKGNQLK</sequence>
<organism evidence="3 4">
    <name type="scientific">Thermoflavimicrobium dichotomicum</name>
    <dbReference type="NCBI Taxonomy" id="46223"/>
    <lineage>
        <taxon>Bacteria</taxon>
        <taxon>Bacillati</taxon>
        <taxon>Bacillota</taxon>
        <taxon>Bacilli</taxon>
        <taxon>Bacillales</taxon>
        <taxon>Thermoactinomycetaceae</taxon>
        <taxon>Thermoflavimicrobium</taxon>
    </lineage>
</organism>
<dbReference type="STRING" id="46223.SAMN05421852_102312"/>
<accession>A0A1I3LTL6</accession>
<dbReference type="InterPro" id="IPR011055">
    <property type="entry name" value="Dup_hybrid_motif"/>
</dbReference>
<evidence type="ECO:0000313" key="3">
    <source>
        <dbReference type="EMBL" id="SFI87855.1"/>
    </source>
</evidence>
<evidence type="ECO:0000256" key="1">
    <source>
        <dbReference type="ARBA" id="ARBA00022729"/>
    </source>
</evidence>
<proteinExistence type="predicted"/>
<feature type="domain" description="M23ase beta-sheet core" evidence="2">
    <location>
        <begin position="169"/>
        <end position="268"/>
    </location>
</feature>
<keyword evidence="4" id="KW-1185">Reference proteome</keyword>
<dbReference type="GO" id="GO:0004222">
    <property type="term" value="F:metalloendopeptidase activity"/>
    <property type="evidence" value="ECO:0007669"/>
    <property type="project" value="TreeGrafter"/>
</dbReference>